<sequence length="307" mass="31739">MKVGFIGLGHMGAGMAANLLRANHDVAVYNRTRAKADALVALGATTAASIAEVARADVVISMLANDASVEAVVGGEQGVVSNLAPGAVHISSSTISVALSEKLAAAHHDAGQLFVAAPVFGRPDVAAAGKLFIIAAGAPDSIAIVQPLFDAIGQRTFIVSETPKVANLVKLSGNFLIASVIESLGEAMALVSKGGVDRHQYLDILTSTLFNAPIYKTYGTLIADGKFEPAGFAAPLGQKDIRLTLAAAEDLRVPLPLASLLRDRFLTLLAHGGDTLDWSAIGQLAAMDAGATEEWYRSKEPAPSPTH</sequence>
<dbReference type="InterPro" id="IPR029154">
    <property type="entry name" value="HIBADH-like_NADP-bd"/>
</dbReference>
<dbReference type="InterPro" id="IPR015815">
    <property type="entry name" value="HIBADH-related"/>
</dbReference>
<dbReference type="SUPFAM" id="SSF51735">
    <property type="entry name" value="NAD(P)-binding Rossmann-fold domains"/>
    <property type="match status" value="1"/>
</dbReference>
<dbReference type="AlphaFoldDB" id="A0A839UHT3"/>
<proteinExistence type="predicted"/>
<evidence type="ECO:0000313" key="6">
    <source>
        <dbReference type="EMBL" id="MBB3149485.1"/>
    </source>
</evidence>
<dbReference type="GO" id="GO:0050661">
    <property type="term" value="F:NADP binding"/>
    <property type="evidence" value="ECO:0007669"/>
    <property type="project" value="InterPro"/>
</dbReference>
<evidence type="ECO:0000256" key="3">
    <source>
        <dbReference type="PIRSR" id="PIRSR000103-1"/>
    </source>
</evidence>
<dbReference type="InterPro" id="IPR051265">
    <property type="entry name" value="HIBADH-related_NP60_sf"/>
</dbReference>
<dbReference type="Pfam" id="PF03446">
    <property type="entry name" value="NAD_binding_2"/>
    <property type="match status" value="1"/>
</dbReference>
<dbReference type="PANTHER" id="PTHR43580:SF2">
    <property type="entry name" value="CYTOKINE-LIKE NUCLEAR FACTOR N-PAC"/>
    <property type="match status" value="1"/>
</dbReference>
<keyword evidence="2" id="KW-0520">NAD</keyword>
<dbReference type="Gene3D" id="1.10.1040.10">
    <property type="entry name" value="N-(1-d-carboxylethyl)-l-norvaline Dehydrogenase, domain 2"/>
    <property type="match status" value="1"/>
</dbReference>
<dbReference type="EMBL" id="JACHXN010000033">
    <property type="protein sequence ID" value="MBB3149485.1"/>
    <property type="molecule type" value="Genomic_DNA"/>
</dbReference>
<dbReference type="InterPro" id="IPR036291">
    <property type="entry name" value="NAD(P)-bd_dom_sf"/>
</dbReference>
<feature type="domain" description="6-phosphogluconate dehydrogenase NADP-binding" evidence="4">
    <location>
        <begin position="2"/>
        <end position="157"/>
    </location>
</feature>
<evidence type="ECO:0000313" key="7">
    <source>
        <dbReference type="Proteomes" id="UP000554520"/>
    </source>
</evidence>
<dbReference type="GO" id="GO:0016054">
    <property type="term" value="P:organic acid catabolic process"/>
    <property type="evidence" value="ECO:0007669"/>
    <property type="project" value="UniProtKB-ARBA"/>
</dbReference>
<dbReference type="GO" id="GO:0016491">
    <property type="term" value="F:oxidoreductase activity"/>
    <property type="evidence" value="ECO:0007669"/>
    <property type="project" value="UniProtKB-KW"/>
</dbReference>
<dbReference type="InterPro" id="IPR008927">
    <property type="entry name" value="6-PGluconate_DH-like_C_sf"/>
</dbReference>
<accession>A0A839UHT3</accession>
<dbReference type="GO" id="GO:0051287">
    <property type="term" value="F:NAD binding"/>
    <property type="evidence" value="ECO:0007669"/>
    <property type="project" value="InterPro"/>
</dbReference>
<reference evidence="6 7" key="1">
    <citation type="submission" date="2020-08" db="EMBL/GenBank/DDBJ databases">
        <title>Genomic Encyclopedia of Type Strains, Phase III (KMG-III): the genomes of soil and plant-associated and newly described type strains.</title>
        <authorList>
            <person name="Whitman W."/>
        </authorList>
    </citation>
    <scope>NUCLEOTIDE SEQUENCE [LARGE SCALE GENOMIC DNA]</scope>
    <source>
        <strain evidence="6 7">CECT 7015</strain>
    </source>
</reference>
<dbReference type="SUPFAM" id="SSF48179">
    <property type="entry name" value="6-phosphogluconate dehydrogenase C-terminal domain-like"/>
    <property type="match status" value="1"/>
</dbReference>
<dbReference type="PIRSF" id="PIRSF000103">
    <property type="entry name" value="HIBADH"/>
    <property type="match status" value="1"/>
</dbReference>
<evidence type="ECO:0000259" key="5">
    <source>
        <dbReference type="Pfam" id="PF14833"/>
    </source>
</evidence>
<protein>
    <submittedName>
        <fullName evidence="6">3-hydroxyisobutyrate dehydrogenase-like beta-hydroxyacid dehydrogenase</fullName>
    </submittedName>
</protein>
<gene>
    <name evidence="6" type="ORF">FHS21_005939</name>
</gene>
<dbReference type="Gene3D" id="3.40.50.720">
    <property type="entry name" value="NAD(P)-binding Rossmann-like Domain"/>
    <property type="match status" value="1"/>
</dbReference>
<dbReference type="InterPro" id="IPR002204">
    <property type="entry name" value="3-OH-isobutyrate_DH-rel_CS"/>
</dbReference>
<dbReference type="PROSITE" id="PS00895">
    <property type="entry name" value="3_HYDROXYISOBUT_DH"/>
    <property type="match status" value="1"/>
</dbReference>
<dbReference type="PANTHER" id="PTHR43580">
    <property type="entry name" value="OXIDOREDUCTASE GLYR1-RELATED"/>
    <property type="match status" value="1"/>
</dbReference>
<dbReference type="Pfam" id="PF14833">
    <property type="entry name" value="NAD_binding_11"/>
    <property type="match status" value="1"/>
</dbReference>
<dbReference type="Proteomes" id="UP000554520">
    <property type="component" value="Unassembled WGS sequence"/>
</dbReference>
<name>A0A839UHT3_9HYPH</name>
<feature type="active site" evidence="3">
    <location>
        <position position="170"/>
    </location>
</feature>
<evidence type="ECO:0000256" key="1">
    <source>
        <dbReference type="ARBA" id="ARBA00023002"/>
    </source>
</evidence>
<keyword evidence="7" id="KW-1185">Reference proteome</keyword>
<evidence type="ECO:0000256" key="2">
    <source>
        <dbReference type="ARBA" id="ARBA00023027"/>
    </source>
</evidence>
<evidence type="ECO:0000259" key="4">
    <source>
        <dbReference type="Pfam" id="PF03446"/>
    </source>
</evidence>
<feature type="domain" description="3-hydroxyisobutyrate dehydrogenase-like NAD-binding" evidence="5">
    <location>
        <begin position="167"/>
        <end position="282"/>
    </location>
</feature>
<dbReference type="InterPro" id="IPR013328">
    <property type="entry name" value="6PGD_dom2"/>
</dbReference>
<dbReference type="InterPro" id="IPR006115">
    <property type="entry name" value="6PGDH_NADP-bd"/>
</dbReference>
<organism evidence="6 7">
    <name type="scientific">Phyllobacterium trifolii</name>
    <dbReference type="NCBI Taxonomy" id="300193"/>
    <lineage>
        <taxon>Bacteria</taxon>
        <taxon>Pseudomonadati</taxon>
        <taxon>Pseudomonadota</taxon>
        <taxon>Alphaproteobacteria</taxon>
        <taxon>Hyphomicrobiales</taxon>
        <taxon>Phyllobacteriaceae</taxon>
        <taxon>Phyllobacterium</taxon>
    </lineage>
</organism>
<keyword evidence="1" id="KW-0560">Oxidoreductase</keyword>
<comment type="caution">
    <text evidence="6">The sequence shown here is derived from an EMBL/GenBank/DDBJ whole genome shotgun (WGS) entry which is preliminary data.</text>
</comment>